<keyword evidence="2" id="KW-1185">Reference proteome</keyword>
<gene>
    <name evidence="1" type="ORF">PHMEG_0009892</name>
</gene>
<name>A0A225WF21_9STRA</name>
<proteinExistence type="predicted"/>
<dbReference type="OrthoDB" id="104598at2759"/>
<evidence type="ECO:0000313" key="2">
    <source>
        <dbReference type="Proteomes" id="UP000198211"/>
    </source>
</evidence>
<dbReference type="Proteomes" id="UP000198211">
    <property type="component" value="Unassembled WGS sequence"/>
</dbReference>
<reference evidence="2" key="1">
    <citation type="submission" date="2017-03" db="EMBL/GenBank/DDBJ databases">
        <title>Phytopthora megakarya and P. palmivora, two closely related causual agents of cacao black pod achieved similar genome size and gene model numbers by different mechanisms.</title>
        <authorList>
            <person name="Ali S."/>
            <person name="Shao J."/>
            <person name="Larry D.J."/>
            <person name="Kronmiller B."/>
            <person name="Shen D."/>
            <person name="Strem M.D."/>
            <person name="Melnick R.L."/>
            <person name="Guiltinan M.J."/>
            <person name="Tyler B.M."/>
            <person name="Meinhardt L.W."/>
            <person name="Bailey B.A."/>
        </authorList>
    </citation>
    <scope>NUCLEOTIDE SEQUENCE [LARGE SCALE GENOMIC DNA]</scope>
    <source>
        <strain evidence="2">zdho120</strain>
    </source>
</reference>
<dbReference type="AlphaFoldDB" id="A0A225WF21"/>
<dbReference type="EMBL" id="NBNE01000951">
    <property type="protein sequence ID" value="OWZ16326.1"/>
    <property type="molecule type" value="Genomic_DNA"/>
</dbReference>
<evidence type="ECO:0000313" key="1">
    <source>
        <dbReference type="EMBL" id="OWZ16326.1"/>
    </source>
</evidence>
<evidence type="ECO:0008006" key="3">
    <source>
        <dbReference type="Google" id="ProtNLM"/>
    </source>
</evidence>
<comment type="caution">
    <text evidence="1">The sequence shown here is derived from an EMBL/GenBank/DDBJ whole genome shotgun (WGS) entry which is preliminary data.</text>
</comment>
<accession>A0A225WF21</accession>
<protein>
    <recommendedName>
        <fullName evidence="3">DDE Tnp4 domain-containing protein</fullName>
    </recommendedName>
</protein>
<sequence>MLASRYIVMGSPAEFVNIEQGFEQIAGFPGVKSAVDGMLIRALETSKTGTAAKNPPPSMPRLSWTPKVTSDRFLFEPGLTPINRRGMDQVSTNAIIYSINSYVPPGKHLLADTGYKIYGHMLTLFPESSATKDRRNRVYNKYTRAHALPWSLEQKASGRICKAIIGCAVLHNLLTLAKYTVVVGDTDLLTRKARMRTNEGFEYTDNRLSNLQRLSKRNGLADIFYDNM</sequence>
<organism evidence="1 2">
    <name type="scientific">Phytophthora megakarya</name>
    <dbReference type="NCBI Taxonomy" id="4795"/>
    <lineage>
        <taxon>Eukaryota</taxon>
        <taxon>Sar</taxon>
        <taxon>Stramenopiles</taxon>
        <taxon>Oomycota</taxon>
        <taxon>Peronosporomycetes</taxon>
        <taxon>Peronosporales</taxon>
        <taxon>Peronosporaceae</taxon>
        <taxon>Phytophthora</taxon>
    </lineage>
</organism>